<accession>A0A822Y362</accession>
<sequence length="36" mass="4122">MSCTNQPIILNFSWHCINILFPANSLSHEIGKYTDL</sequence>
<keyword evidence="2" id="KW-1185">Reference proteome</keyword>
<proteinExistence type="predicted"/>
<evidence type="ECO:0000313" key="1">
    <source>
        <dbReference type="EMBL" id="DAD26423.1"/>
    </source>
</evidence>
<reference evidence="1 2" key="1">
    <citation type="journal article" date="2020" name="Mol. Biol. Evol.">
        <title>Distinct Expression and Methylation Patterns for Genes with Different Fates following a Single Whole-Genome Duplication in Flowering Plants.</title>
        <authorList>
            <person name="Shi T."/>
            <person name="Rahmani R.S."/>
            <person name="Gugger P.F."/>
            <person name="Wang M."/>
            <person name="Li H."/>
            <person name="Zhang Y."/>
            <person name="Li Z."/>
            <person name="Wang Q."/>
            <person name="Van de Peer Y."/>
            <person name="Marchal K."/>
            <person name="Chen J."/>
        </authorList>
    </citation>
    <scope>NUCLEOTIDE SEQUENCE [LARGE SCALE GENOMIC DNA]</scope>
    <source>
        <tissue evidence="1">Leaf</tissue>
    </source>
</reference>
<dbReference type="AlphaFoldDB" id="A0A822Y362"/>
<name>A0A822Y362_NELNU</name>
<gene>
    <name evidence="1" type="ORF">HUJ06_027891</name>
</gene>
<organism evidence="1 2">
    <name type="scientific">Nelumbo nucifera</name>
    <name type="common">Sacred lotus</name>
    <dbReference type="NCBI Taxonomy" id="4432"/>
    <lineage>
        <taxon>Eukaryota</taxon>
        <taxon>Viridiplantae</taxon>
        <taxon>Streptophyta</taxon>
        <taxon>Embryophyta</taxon>
        <taxon>Tracheophyta</taxon>
        <taxon>Spermatophyta</taxon>
        <taxon>Magnoliopsida</taxon>
        <taxon>Proteales</taxon>
        <taxon>Nelumbonaceae</taxon>
        <taxon>Nelumbo</taxon>
    </lineage>
</organism>
<dbReference type="Proteomes" id="UP000607653">
    <property type="component" value="Unassembled WGS sequence"/>
</dbReference>
<evidence type="ECO:0000313" key="2">
    <source>
        <dbReference type="Proteomes" id="UP000607653"/>
    </source>
</evidence>
<protein>
    <submittedName>
        <fullName evidence="1">Uncharacterized protein</fullName>
    </submittedName>
</protein>
<comment type="caution">
    <text evidence="1">The sequence shown here is derived from an EMBL/GenBank/DDBJ whole genome shotgun (WGS) entry which is preliminary data.</text>
</comment>
<dbReference type="EMBL" id="DUZY01000002">
    <property type="protein sequence ID" value="DAD26423.1"/>
    <property type="molecule type" value="Genomic_DNA"/>
</dbReference>